<organism evidence="3 4">
    <name type="scientific">Adhaeretor mobilis</name>
    <dbReference type="NCBI Taxonomy" id="1930276"/>
    <lineage>
        <taxon>Bacteria</taxon>
        <taxon>Pseudomonadati</taxon>
        <taxon>Planctomycetota</taxon>
        <taxon>Planctomycetia</taxon>
        <taxon>Pirellulales</taxon>
        <taxon>Lacipirellulaceae</taxon>
        <taxon>Adhaeretor</taxon>
    </lineage>
</organism>
<dbReference type="PROSITE" id="PS50293">
    <property type="entry name" value="TPR_REGION"/>
    <property type="match status" value="1"/>
</dbReference>
<dbReference type="AlphaFoldDB" id="A0A517MSV1"/>
<evidence type="ECO:0000256" key="1">
    <source>
        <dbReference type="PROSITE-ProRule" id="PRU00339"/>
    </source>
</evidence>
<gene>
    <name evidence="3" type="ORF">HG15A2_12280</name>
</gene>
<feature type="region of interest" description="Disordered" evidence="2">
    <location>
        <begin position="142"/>
        <end position="165"/>
    </location>
</feature>
<dbReference type="Proteomes" id="UP000319852">
    <property type="component" value="Chromosome"/>
</dbReference>
<evidence type="ECO:0000313" key="3">
    <source>
        <dbReference type="EMBL" id="QDS97958.1"/>
    </source>
</evidence>
<dbReference type="KEGG" id="amob:HG15A2_12280"/>
<dbReference type="InterPro" id="IPR019734">
    <property type="entry name" value="TPR_rpt"/>
</dbReference>
<dbReference type="EMBL" id="CP036263">
    <property type="protein sequence ID" value="QDS97958.1"/>
    <property type="molecule type" value="Genomic_DNA"/>
</dbReference>
<dbReference type="OrthoDB" id="9807628at2"/>
<dbReference type="Pfam" id="PF00515">
    <property type="entry name" value="TPR_1"/>
    <property type="match status" value="1"/>
</dbReference>
<dbReference type="SMART" id="SM00028">
    <property type="entry name" value="TPR"/>
    <property type="match status" value="1"/>
</dbReference>
<dbReference type="RefSeq" id="WP_145058748.1">
    <property type="nucleotide sequence ID" value="NZ_CP036263.1"/>
</dbReference>
<evidence type="ECO:0000313" key="4">
    <source>
        <dbReference type="Proteomes" id="UP000319852"/>
    </source>
</evidence>
<keyword evidence="4" id="KW-1185">Reference proteome</keyword>
<proteinExistence type="predicted"/>
<dbReference type="SUPFAM" id="SSF48452">
    <property type="entry name" value="TPR-like"/>
    <property type="match status" value="1"/>
</dbReference>
<keyword evidence="1" id="KW-0802">TPR repeat</keyword>
<dbReference type="Gene3D" id="1.25.40.10">
    <property type="entry name" value="Tetratricopeptide repeat domain"/>
    <property type="match status" value="1"/>
</dbReference>
<sequence length="207" mass="23010" precursor="true">MKTLAVFLALVSVGGFSFSDLWLTQEQKAQRLMDNGDYAASADMFRDPMRQGAAWFRAAEFEKAEQAFARVATAEAEFNRGNCLVMQGKYEPAVERFDRALELRPDWEDAQVNRRIAAERAELLAQTGGDMGDQKIGADDVVFDKNKKPGGQETQTDGDKPLSDSAMQSLWLRRVQTKPADFLKTKFAYQLSASQQLSAGQQAGVNQ</sequence>
<feature type="repeat" description="TPR" evidence="1">
    <location>
        <begin position="74"/>
        <end position="107"/>
    </location>
</feature>
<evidence type="ECO:0000256" key="2">
    <source>
        <dbReference type="SAM" id="MobiDB-lite"/>
    </source>
</evidence>
<protein>
    <submittedName>
        <fullName evidence="3">Tetratricopeptide repeat protein</fullName>
    </submittedName>
</protein>
<reference evidence="3 4" key="1">
    <citation type="submission" date="2019-02" db="EMBL/GenBank/DDBJ databases">
        <title>Deep-cultivation of Planctomycetes and their phenomic and genomic characterization uncovers novel biology.</title>
        <authorList>
            <person name="Wiegand S."/>
            <person name="Jogler M."/>
            <person name="Boedeker C."/>
            <person name="Pinto D."/>
            <person name="Vollmers J."/>
            <person name="Rivas-Marin E."/>
            <person name="Kohn T."/>
            <person name="Peeters S.H."/>
            <person name="Heuer A."/>
            <person name="Rast P."/>
            <person name="Oberbeckmann S."/>
            <person name="Bunk B."/>
            <person name="Jeske O."/>
            <person name="Meyerdierks A."/>
            <person name="Storesund J.E."/>
            <person name="Kallscheuer N."/>
            <person name="Luecker S."/>
            <person name="Lage O.M."/>
            <person name="Pohl T."/>
            <person name="Merkel B.J."/>
            <person name="Hornburger P."/>
            <person name="Mueller R.-W."/>
            <person name="Bruemmer F."/>
            <person name="Labrenz M."/>
            <person name="Spormann A.M."/>
            <person name="Op den Camp H."/>
            <person name="Overmann J."/>
            <person name="Amann R."/>
            <person name="Jetten M.S.M."/>
            <person name="Mascher T."/>
            <person name="Medema M.H."/>
            <person name="Devos D.P."/>
            <person name="Kaster A.-K."/>
            <person name="Ovreas L."/>
            <person name="Rohde M."/>
            <person name="Galperin M.Y."/>
            <person name="Jogler C."/>
        </authorList>
    </citation>
    <scope>NUCLEOTIDE SEQUENCE [LARGE SCALE GENOMIC DNA]</scope>
    <source>
        <strain evidence="3 4">HG15A2</strain>
    </source>
</reference>
<dbReference type="InterPro" id="IPR011990">
    <property type="entry name" value="TPR-like_helical_dom_sf"/>
</dbReference>
<name>A0A517MSV1_9BACT</name>
<dbReference type="PROSITE" id="PS50005">
    <property type="entry name" value="TPR"/>
    <property type="match status" value="1"/>
</dbReference>
<accession>A0A517MSV1</accession>